<dbReference type="EMBL" id="JAAAPX010000069">
    <property type="protein sequence ID" value="KAF4234424.1"/>
    <property type="molecule type" value="Genomic_DNA"/>
</dbReference>
<feature type="region of interest" description="Disordered" evidence="1">
    <location>
        <begin position="46"/>
        <end position="69"/>
    </location>
</feature>
<accession>A0A8H4M0S8</accession>
<gene>
    <name evidence="2" type="ORF">CNMCM6805_008656</name>
</gene>
<evidence type="ECO:0000313" key="3">
    <source>
        <dbReference type="Proteomes" id="UP000653565"/>
    </source>
</evidence>
<comment type="caution">
    <text evidence="2">The sequence shown here is derived from an EMBL/GenBank/DDBJ whole genome shotgun (WGS) entry which is preliminary data.</text>
</comment>
<feature type="compositionally biased region" description="Basic and acidic residues" evidence="1">
    <location>
        <begin position="47"/>
        <end position="69"/>
    </location>
</feature>
<sequence>MTSAGSPIVLSQATDLRLMIAEYLAHASAVALKNANKYLRSAVTVENPKRSETEVREDSIAERQRAETP</sequence>
<name>A0A8H4M0S8_9EURO</name>
<evidence type="ECO:0000256" key="1">
    <source>
        <dbReference type="SAM" id="MobiDB-lite"/>
    </source>
</evidence>
<proteinExistence type="predicted"/>
<dbReference type="AlphaFoldDB" id="A0A8H4M0S8"/>
<evidence type="ECO:0000313" key="2">
    <source>
        <dbReference type="EMBL" id="KAF4234424.1"/>
    </source>
</evidence>
<reference evidence="2" key="1">
    <citation type="journal article" date="2020" name="bioRxiv">
        <title>Genomic and phenotypic heterogeneity of clinical isolates of the human pathogens Aspergillus fumigatus, Aspergillus lentulus and Aspergillus fumigatiaffinis.</title>
        <authorList>
            <person name="dos Santos R.A.C."/>
            <person name="Steenwyk J.L."/>
            <person name="Rivero-Menendez O."/>
            <person name="Mead M.E."/>
            <person name="Silva L.P."/>
            <person name="Bastos R.W."/>
            <person name="Alastruey-Izquierdo A."/>
            <person name="Goldman G.H."/>
            <person name="Rokas A."/>
        </authorList>
    </citation>
    <scope>NUCLEOTIDE SEQUENCE</scope>
    <source>
        <strain evidence="2">CNM-CM6805</strain>
    </source>
</reference>
<protein>
    <submittedName>
        <fullName evidence="2">Uncharacterized protein</fullName>
    </submittedName>
</protein>
<reference evidence="2" key="2">
    <citation type="submission" date="2020-04" db="EMBL/GenBank/DDBJ databases">
        <authorList>
            <person name="Santos R.A.C."/>
            <person name="Steenwyk J.L."/>
            <person name="Rivero-Menendez O."/>
            <person name="Mead M.E."/>
            <person name="Silva L.P."/>
            <person name="Bastos R.W."/>
            <person name="Alastruey-Izquierdo A."/>
            <person name="Goldman G.H."/>
            <person name="Rokas A."/>
        </authorList>
    </citation>
    <scope>NUCLEOTIDE SEQUENCE</scope>
    <source>
        <strain evidence="2">CNM-CM6805</strain>
    </source>
</reference>
<keyword evidence="3" id="KW-1185">Reference proteome</keyword>
<organism evidence="2 3">
    <name type="scientific">Aspergillus fumigatiaffinis</name>
    <dbReference type="NCBI Taxonomy" id="340414"/>
    <lineage>
        <taxon>Eukaryota</taxon>
        <taxon>Fungi</taxon>
        <taxon>Dikarya</taxon>
        <taxon>Ascomycota</taxon>
        <taxon>Pezizomycotina</taxon>
        <taxon>Eurotiomycetes</taxon>
        <taxon>Eurotiomycetidae</taxon>
        <taxon>Eurotiales</taxon>
        <taxon>Aspergillaceae</taxon>
        <taxon>Aspergillus</taxon>
        <taxon>Aspergillus subgen. Fumigati</taxon>
    </lineage>
</organism>
<dbReference type="OrthoDB" id="4509930at2759"/>
<dbReference type="Proteomes" id="UP000653565">
    <property type="component" value="Unassembled WGS sequence"/>
</dbReference>